<dbReference type="CDD" id="cd06223">
    <property type="entry name" value="PRTases_typeI"/>
    <property type="match status" value="1"/>
</dbReference>
<dbReference type="KEGG" id="blag:BLTE_06520"/>
<sequence length="219" mass="23486">MPFIDRVDAGRQLARALAPLKNEHPVVLALPRGGVPVAAEIAAALAAPLDLVLVRKIGVPFEPELAMAAVVDGPEPIVVRNDDVIAMLAISEEEFARARDSELAEIERRRKRYLGDRPHPDLVGRTVIIVDDGIATGATVRAALQATRQRNPARLVLAVPVAPPQVLEALRGEVDEIVCLEAPEPFGAIGFFYGDFRQVSDDEVIELLARHPAVSPAGG</sequence>
<proteinExistence type="predicted"/>
<organism evidence="2 3">
    <name type="scientific">Blastochloris tepida</name>
    <dbReference type="NCBI Taxonomy" id="2233851"/>
    <lineage>
        <taxon>Bacteria</taxon>
        <taxon>Pseudomonadati</taxon>
        <taxon>Pseudomonadota</taxon>
        <taxon>Alphaproteobacteria</taxon>
        <taxon>Hyphomicrobiales</taxon>
        <taxon>Blastochloridaceae</taxon>
        <taxon>Blastochloris</taxon>
    </lineage>
</organism>
<dbReference type="SUPFAM" id="SSF53271">
    <property type="entry name" value="PRTase-like"/>
    <property type="match status" value="1"/>
</dbReference>
<evidence type="ECO:0000313" key="3">
    <source>
        <dbReference type="Proteomes" id="UP000266934"/>
    </source>
</evidence>
<dbReference type="InterPro" id="IPR029057">
    <property type="entry name" value="PRTase-like"/>
</dbReference>
<dbReference type="EMBL" id="AP018907">
    <property type="protein sequence ID" value="BBF91967.1"/>
    <property type="molecule type" value="Genomic_DNA"/>
</dbReference>
<dbReference type="OrthoDB" id="9810066at2"/>
<dbReference type="Gene3D" id="3.30.1310.20">
    <property type="entry name" value="PRTase-like"/>
    <property type="match status" value="1"/>
</dbReference>
<dbReference type="InterPro" id="IPR000836">
    <property type="entry name" value="PRTase_dom"/>
</dbReference>
<name>A0A348FXD4_9HYPH</name>
<evidence type="ECO:0000259" key="1">
    <source>
        <dbReference type="Pfam" id="PF00156"/>
    </source>
</evidence>
<keyword evidence="2" id="KW-0328">Glycosyltransferase</keyword>
<keyword evidence="2" id="KW-0808">Transferase</keyword>
<dbReference type="AlphaFoldDB" id="A0A348FXD4"/>
<evidence type="ECO:0000313" key="2">
    <source>
        <dbReference type="EMBL" id="BBF91967.1"/>
    </source>
</evidence>
<protein>
    <submittedName>
        <fullName evidence="2">Phosphoribosyltransferase</fullName>
    </submittedName>
</protein>
<gene>
    <name evidence="2" type="ORF">BLTE_06520</name>
</gene>
<keyword evidence="3" id="KW-1185">Reference proteome</keyword>
<dbReference type="Gene3D" id="3.40.50.2020">
    <property type="match status" value="1"/>
</dbReference>
<dbReference type="GO" id="GO:0016757">
    <property type="term" value="F:glycosyltransferase activity"/>
    <property type="evidence" value="ECO:0007669"/>
    <property type="project" value="UniProtKB-KW"/>
</dbReference>
<feature type="domain" description="Phosphoribosyltransferase" evidence="1">
    <location>
        <begin position="20"/>
        <end position="181"/>
    </location>
</feature>
<dbReference type="Pfam" id="PF00156">
    <property type="entry name" value="Pribosyltran"/>
    <property type="match status" value="1"/>
</dbReference>
<dbReference type="Proteomes" id="UP000266934">
    <property type="component" value="Chromosome"/>
</dbReference>
<accession>A0A348FXD4</accession>
<reference evidence="2 3" key="1">
    <citation type="submission" date="2018-08" db="EMBL/GenBank/DDBJ databases">
        <title>Complete genome sequencing of Blastochloris tepida GI.</title>
        <authorList>
            <person name="Tsukatani Y."/>
            <person name="Mori H."/>
        </authorList>
    </citation>
    <scope>NUCLEOTIDE SEQUENCE [LARGE SCALE GENOMIC DNA]</scope>
    <source>
        <strain evidence="2 3">GI</strain>
    </source>
</reference>
<dbReference type="RefSeq" id="WP_126397589.1">
    <property type="nucleotide sequence ID" value="NZ_AP018907.1"/>
</dbReference>